<keyword evidence="3" id="KW-1185">Reference proteome</keyword>
<keyword evidence="2" id="KW-0645">Protease</keyword>
<accession>A0A8H6WTV8</accession>
<dbReference type="GO" id="GO:0008233">
    <property type="term" value="F:peptidase activity"/>
    <property type="evidence" value="ECO:0007669"/>
    <property type="project" value="UniProtKB-KW"/>
</dbReference>
<evidence type="ECO:0000256" key="1">
    <source>
        <dbReference type="SAM" id="MobiDB-lite"/>
    </source>
</evidence>
<proteinExistence type="predicted"/>
<feature type="region of interest" description="Disordered" evidence="1">
    <location>
        <begin position="437"/>
        <end position="526"/>
    </location>
</feature>
<comment type="caution">
    <text evidence="2">The sequence shown here is derived from an EMBL/GenBank/DDBJ whole genome shotgun (WGS) entry which is preliminary data.</text>
</comment>
<feature type="compositionally biased region" description="Polar residues" evidence="1">
    <location>
        <begin position="502"/>
        <end position="526"/>
    </location>
</feature>
<reference evidence="2" key="1">
    <citation type="submission" date="2020-05" db="EMBL/GenBank/DDBJ databases">
        <title>Mycena genomes resolve the evolution of fungal bioluminescence.</title>
        <authorList>
            <person name="Tsai I.J."/>
        </authorList>
    </citation>
    <scope>NUCLEOTIDE SEQUENCE</scope>
    <source>
        <strain evidence="2">CCC161011</strain>
    </source>
</reference>
<dbReference type="OrthoDB" id="3045294at2759"/>
<feature type="compositionally biased region" description="Basic and acidic residues" evidence="1">
    <location>
        <begin position="161"/>
        <end position="175"/>
    </location>
</feature>
<keyword evidence="2" id="KW-0378">Hydrolase</keyword>
<name>A0A8H6WTV8_9AGAR</name>
<gene>
    <name evidence="2" type="ORF">MVEN_02544200</name>
</gene>
<dbReference type="AlphaFoldDB" id="A0A8H6WTV8"/>
<sequence>MARTKQSKPKEMFKTYNPDTVPDIMPFPELSHVAATKGDETAVPKLNEYQQSWILDVGVQNVDLASLKGKAANDLYDRVKNDAFEAKAFKHTPQPQDRDEEARLSALVTAWKRNKKKLPAAANDGDTSDEEEDEGGHAAVLRGYPKAGWRLAIQKVISNKRTAERTKRKTPKDDAGESNPEAANVAALEKLFGLTVYTGRDKFLEDRHDEINKYSKTLSGNMNAGGKFRKAEAELWAKEDQASWEAAAAGNEDVDWLERQKLVPSGFKHMVNTLHNSGKFRPFVATMLMAWVGDDGRVAEAVPKDIHVRQPFDKLYEDLVNDTVNSMYTWAEKPLKDYLATREVSAKGPPPAFPLGVDAVDDVTPKVLAQMVTSFLVQSYEAVFGSQEIPWAAIASEPSEYYEAAKFQLSFAPTGLADLTRSQCRGPRDCGILPQGASSTTCSHPDPASSATGSYSDPAPSATGSYSDPAPFTTCSDSDAVSSATSVHSDPASSAAGLYSDPASSTVGSHSDPASSATGSHSNSAASSQIWQTEEIYHEGYCAAVWRVKEDGF</sequence>
<evidence type="ECO:0000313" key="3">
    <source>
        <dbReference type="Proteomes" id="UP000620124"/>
    </source>
</evidence>
<organism evidence="2 3">
    <name type="scientific">Mycena venus</name>
    <dbReference type="NCBI Taxonomy" id="2733690"/>
    <lineage>
        <taxon>Eukaryota</taxon>
        <taxon>Fungi</taxon>
        <taxon>Dikarya</taxon>
        <taxon>Basidiomycota</taxon>
        <taxon>Agaricomycotina</taxon>
        <taxon>Agaricomycetes</taxon>
        <taxon>Agaricomycetidae</taxon>
        <taxon>Agaricales</taxon>
        <taxon>Marasmiineae</taxon>
        <taxon>Mycenaceae</taxon>
        <taxon>Mycena</taxon>
    </lineage>
</organism>
<protein>
    <submittedName>
        <fullName evidence="2">Acid protease</fullName>
    </submittedName>
</protein>
<feature type="region of interest" description="Disordered" evidence="1">
    <location>
        <begin position="117"/>
        <end position="136"/>
    </location>
</feature>
<feature type="compositionally biased region" description="Polar residues" evidence="1">
    <location>
        <begin position="437"/>
        <end position="455"/>
    </location>
</feature>
<feature type="compositionally biased region" description="Low complexity" evidence="1">
    <location>
        <begin position="473"/>
        <end position="490"/>
    </location>
</feature>
<dbReference type="EMBL" id="JACAZI010000035">
    <property type="protein sequence ID" value="KAF7328563.1"/>
    <property type="molecule type" value="Genomic_DNA"/>
</dbReference>
<dbReference type="Proteomes" id="UP000620124">
    <property type="component" value="Unassembled WGS sequence"/>
</dbReference>
<dbReference type="GO" id="GO:0006508">
    <property type="term" value="P:proteolysis"/>
    <property type="evidence" value="ECO:0007669"/>
    <property type="project" value="UniProtKB-KW"/>
</dbReference>
<feature type="region of interest" description="Disordered" evidence="1">
    <location>
        <begin position="160"/>
        <end position="181"/>
    </location>
</feature>
<evidence type="ECO:0000313" key="2">
    <source>
        <dbReference type="EMBL" id="KAF7328563.1"/>
    </source>
</evidence>